<dbReference type="InterPro" id="IPR019734">
    <property type="entry name" value="TPR_rpt"/>
</dbReference>
<dbReference type="SMART" id="SM00028">
    <property type="entry name" value="TPR"/>
    <property type="match status" value="3"/>
</dbReference>
<evidence type="ECO:0000256" key="7">
    <source>
        <dbReference type="ARBA" id="ARBA00023211"/>
    </source>
</evidence>
<dbReference type="GO" id="GO:0004722">
    <property type="term" value="F:protein serine/threonine phosphatase activity"/>
    <property type="evidence" value="ECO:0007669"/>
    <property type="project" value="UniProtKB-EC"/>
</dbReference>
<dbReference type="InterPro" id="IPR006186">
    <property type="entry name" value="Ser/Thr-sp_prot-phosphatase"/>
</dbReference>
<evidence type="ECO:0000256" key="4">
    <source>
        <dbReference type="ARBA" id="ARBA00022737"/>
    </source>
</evidence>
<dbReference type="Pfam" id="PF08321">
    <property type="entry name" value="PPP5"/>
    <property type="match status" value="1"/>
</dbReference>
<evidence type="ECO:0000256" key="9">
    <source>
        <dbReference type="PROSITE-ProRule" id="PRU00339"/>
    </source>
</evidence>
<dbReference type="AlphaFoldDB" id="A0AAD4M8R0"/>
<dbReference type="SUPFAM" id="SSF48452">
    <property type="entry name" value="TPR-like"/>
    <property type="match status" value="1"/>
</dbReference>
<evidence type="ECO:0000256" key="3">
    <source>
        <dbReference type="ARBA" id="ARBA00022723"/>
    </source>
</evidence>
<evidence type="ECO:0000256" key="11">
    <source>
        <dbReference type="SAM" id="MobiDB-lite"/>
    </source>
</evidence>
<dbReference type="InterPro" id="IPR004843">
    <property type="entry name" value="Calcineurin-like_PHP"/>
</dbReference>
<dbReference type="PROSITE" id="PS50005">
    <property type="entry name" value="TPR"/>
    <property type="match status" value="1"/>
</dbReference>
<dbReference type="InterPro" id="IPR051134">
    <property type="entry name" value="PPP_phosphatase"/>
</dbReference>
<dbReference type="Pfam" id="PF00149">
    <property type="entry name" value="Metallophos"/>
    <property type="match status" value="1"/>
</dbReference>
<dbReference type="PIRSF" id="PIRSF033096">
    <property type="entry name" value="PPPtase_5"/>
    <property type="match status" value="1"/>
</dbReference>
<feature type="repeat" description="TPR" evidence="9">
    <location>
        <begin position="115"/>
        <end position="148"/>
    </location>
</feature>
<sequence>MSMSDSSPSLSSTSTSTTPPSSVPSPALSTLSLTDLKDVSEKDKQEAARLKVEANKAFLGHDFSRAVRLYSEAITHNPGDATLFCNRAYTRIKLEEHGYALQDASRAIELNPKYAKAYYRRAMCHIQILKPQQAIIDLKKVISLEPQNAQVRKELESTQKLVRKIEFEKAIEFEEEKNAVERCLEIIAEGSCEVEKNYEGPKLENIEDGKYKITIEFVRSMIQWFKDGNTLPRRYAWEIVLGAHNHFVKEDSLVEVTVNKGATIDVIGDVHGQFYDVLHLLSLTGEPSENHLLLMNGDLVDRGSWSIEVILTAFAFKWLFPKSMYINRGNHEAKEMNRTYGFEGEAKHKHGEQTYKLFAHVFTTLPLATLVSATLPPAEKQNAILSPDGFKRYFVTHGGLFSKDGITLDEIRAIKRVGRQPGTEGLMCQLLWTDPQDSPGWGPSKRGVGIAFGPDVTRRWCELNGVTAVLRSHEVRQDGYAIEHNGLCTTVFSAPNYVDQGGNKGAFIRIDAEGKQEYIQFEGQPHPNIRLWRIKLGDWRASCSRGCLWPGSPFCGPRTIFATPDIELTAAATLSEPVMQKVDVAIQTTTQPYAQAM</sequence>
<proteinExistence type="inferred from homology"/>
<keyword evidence="7" id="KW-0464">Manganese</keyword>
<dbReference type="CDD" id="cd07417">
    <property type="entry name" value="MPP_PP5_C"/>
    <property type="match status" value="1"/>
</dbReference>
<evidence type="ECO:0000256" key="6">
    <source>
        <dbReference type="ARBA" id="ARBA00022803"/>
    </source>
</evidence>
<dbReference type="InterPro" id="IPR013235">
    <property type="entry name" value="PPP_dom"/>
</dbReference>
<dbReference type="PANTHER" id="PTHR45668:SF5">
    <property type="entry name" value="SERINE_THREONINE-PROTEIN PHOSPHATASE 5"/>
    <property type="match status" value="1"/>
</dbReference>
<dbReference type="Proteomes" id="UP001203297">
    <property type="component" value="Unassembled WGS sequence"/>
</dbReference>
<keyword evidence="5 10" id="KW-0378">Hydrolase</keyword>
<dbReference type="PRINTS" id="PR00114">
    <property type="entry name" value="STPHPHTASE"/>
</dbReference>
<comment type="caution">
    <text evidence="13">The sequence shown here is derived from an EMBL/GenBank/DDBJ whole genome shotgun (WGS) entry which is preliminary data.</text>
</comment>
<feature type="domain" description="Serine/threonine specific protein phosphatases" evidence="12">
    <location>
        <begin position="327"/>
        <end position="332"/>
    </location>
</feature>
<dbReference type="GO" id="GO:0046872">
    <property type="term" value="F:metal ion binding"/>
    <property type="evidence" value="ECO:0007669"/>
    <property type="project" value="UniProtKB-KW"/>
</dbReference>
<evidence type="ECO:0000313" key="14">
    <source>
        <dbReference type="Proteomes" id="UP001203297"/>
    </source>
</evidence>
<gene>
    <name evidence="13" type="ORF">B0F90DRAFT_1916044</name>
</gene>
<keyword evidence="6 9" id="KW-0802">TPR repeat</keyword>
<comment type="catalytic activity">
    <reaction evidence="10">
        <text>O-phospho-L-threonyl-[protein] + H2O = L-threonyl-[protein] + phosphate</text>
        <dbReference type="Rhea" id="RHEA:47004"/>
        <dbReference type="Rhea" id="RHEA-COMP:11060"/>
        <dbReference type="Rhea" id="RHEA-COMP:11605"/>
        <dbReference type="ChEBI" id="CHEBI:15377"/>
        <dbReference type="ChEBI" id="CHEBI:30013"/>
        <dbReference type="ChEBI" id="CHEBI:43474"/>
        <dbReference type="ChEBI" id="CHEBI:61977"/>
        <dbReference type="EC" id="3.1.3.16"/>
    </reaction>
</comment>
<feature type="region of interest" description="Disordered" evidence="11">
    <location>
        <begin position="1"/>
        <end position="29"/>
    </location>
</feature>
<keyword evidence="14" id="KW-1185">Reference proteome</keyword>
<dbReference type="InterPro" id="IPR011990">
    <property type="entry name" value="TPR-like_helical_dom_sf"/>
</dbReference>
<comment type="cofactor">
    <cofactor evidence="1">
        <name>Mn(2+)</name>
        <dbReference type="ChEBI" id="CHEBI:29035"/>
    </cofactor>
</comment>
<keyword evidence="3" id="KW-0479">Metal-binding</keyword>
<dbReference type="PROSITE" id="PS00125">
    <property type="entry name" value="SER_THR_PHOSPHATASE"/>
    <property type="match status" value="1"/>
</dbReference>
<dbReference type="SUPFAM" id="SSF56300">
    <property type="entry name" value="Metallo-dependent phosphatases"/>
    <property type="match status" value="1"/>
</dbReference>
<dbReference type="SMART" id="SM00156">
    <property type="entry name" value="PP2Ac"/>
    <property type="match status" value="1"/>
</dbReference>
<dbReference type="EMBL" id="WTXG01000005">
    <property type="protein sequence ID" value="KAI0305545.1"/>
    <property type="molecule type" value="Genomic_DNA"/>
</dbReference>
<evidence type="ECO:0000259" key="12">
    <source>
        <dbReference type="PROSITE" id="PS00125"/>
    </source>
</evidence>
<organism evidence="13 14">
    <name type="scientific">Multifurca ochricompacta</name>
    <dbReference type="NCBI Taxonomy" id="376703"/>
    <lineage>
        <taxon>Eukaryota</taxon>
        <taxon>Fungi</taxon>
        <taxon>Dikarya</taxon>
        <taxon>Basidiomycota</taxon>
        <taxon>Agaricomycotina</taxon>
        <taxon>Agaricomycetes</taxon>
        <taxon>Russulales</taxon>
        <taxon>Russulaceae</taxon>
        <taxon>Multifurca</taxon>
    </lineage>
</organism>
<evidence type="ECO:0000256" key="1">
    <source>
        <dbReference type="ARBA" id="ARBA00001936"/>
    </source>
</evidence>
<dbReference type="Gene3D" id="1.25.40.10">
    <property type="entry name" value="Tetratricopeptide repeat domain"/>
    <property type="match status" value="1"/>
</dbReference>
<reference evidence="13" key="1">
    <citation type="journal article" date="2022" name="New Phytol.">
        <title>Evolutionary transition to the ectomycorrhizal habit in the genomes of a hyperdiverse lineage of mushroom-forming fungi.</title>
        <authorList>
            <person name="Looney B."/>
            <person name="Miyauchi S."/>
            <person name="Morin E."/>
            <person name="Drula E."/>
            <person name="Courty P.E."/>
            <person name="Kohler A."/>
            <person name="Kuo A."/>
            <person name="LaButti K."/>
            <person name="Pangilinan J."/>
            <person name="Lipzen A."/>
            <person name="Riley R."/>
            <person name="Andreopoulos W."/>
            <person name="He G."/>
            <person name="Johnson J."/>
            <person name="Nolan M."/>
            <person name="Tritt A."/>
            <person name="Barry K.W."/>
            <person name="Grigoriev I.V."/>
            <person name="Nagy L.G."/>
            <person name="Hibbett D."/>
            <person name="Henrissat B."/>
            <person name="Matheny P.B."/>
            <person name="Labbe J."/>
            <person name="Martin F.M."/>
        </authorList>
    </citation>
    <scope>NUCLEOTIDE SEQUENCE</scope>
    <source>
        <strain evidence="13">BPL690</strain>
    </source>
</reference>
<feature type="active site" description="Proton donor/acceptor" evidence="8">
    <location>
        <position position="331"/>
    </location>
</feature>
<evidence type="ECO:0000313" key="13">
    <source>
        <dbReference type="EMBL" id="KAI0305545.1"/>
    </source>
</evidence>
<accession>A0AAD4M8R0</accession>
<evidence type="ECO:0000256" key="2">
    <source>
        <dbReference type="ARBA" id="ARBA00008786"/>
    </source>
</evidence>
<evidence type="ECO:0000256" key="8">
    <source>
        <dbReference type="PIRSR" id="PIRSR033096-1"/>
    </source>
</evidence>
<evidence type="ECO:0000256" key="5">
    <source>
        <dbReference type="ARBA" id="ARBA00022801"/>
    </source>
</evidence>
<protein>
    <recommendedName>
        <fullName evidence="10">Serine/threonine-protein phosphatase</fullName>
        <ecNumber evidence="10">3.1.3.16</ecNumber>
    </recommendedName>
</protein>
<dbReference type="EC" id="3.1.3.16" evidence="10"/>
<keyword evidence="4" id="KW-0677">Repeat</keyword>
<dbReference type="PANTHER" id="PTHR45668">
    <property type="entry name" value="SERINE/THREONINE-PROTEIN PHOSPHATASE 5-RELATED"/>
    <property type="match status" value="1"/>
</dbReference>
<dbReference type="Gene3D" id="3.60.21.10">
    <property type="match status" value="1"/>
</dbReference>
<evidence type="ECO:0000256" key="10">
    <source>
        <dbReference type="RuleBase" id="RU004273"/>
    </source>
</evidence>
<name>A0AAD4M8R0_9AGAM</name>
<dbReference type="InterPro" id="IPR041753">
    <property type="entry name" value="PP5_C"/>
</dbReference>
<comment type="similarity">
    <text evidence="2">Belongs to the PPP phosphatase family. PP-5 (PP-T) subfamily.</text>
</comment>
<dbReference type="InterPro" id="IPR029052">
    <property type="entry name" value="Metallo-depent_PP-like"/>
</dbReference>